<feature type="region of interest" description="Disordered" evidence="1">
    <location>
        <begin position="196"/>
        <end position="411"/>
    </location>
</feature>
<feature type="compositionally biased region" description="Acidic residues" evidence="1">
    <location>
        <begin position="289"/>
        <end position="303"/>
    </location>
</feature>
<dbReference type="Proteomes" id="UP000799440">
    <property type="component" value="Unassembled WGS sequence"/>
</dbReference>
<feature type="compositionally biased region" description="Low complexity" evidence="1">
    <location>
        <begin position="54"/>
        <end position="71"/>
    </location>
</feature>
<evidence type="ECO:0000256" key="1">
    <source>
        <dbReference type="SAM" id="MobiDB-lite"/>
    </source>
</evidence>
<feature type="compositionally biased region" description="Polar residues" evidence="1">
    <location>
        <begin position="198"/>
        <end position="208"/>
    </location>
</feature>
<feature type="compositionally biased region" description="Polar residues" evidence="1">
    <location>
        <begin position="319"/>
        <end position="344"/>
    </location>
</feature>
<feature type="compositionally biased region" description="Acidic residues" evidence="1">
    <location>
        <begin position="396"/>
        <end position="411"/>
    </location>
</feature>
<keyword evidence="3" id="KW-1185">Reference proteome</keyword>
<organism evidence="2 3">
    <name type="scientific">Sporormia fimetaria CBS 119925</name>
    <dbReference type="NCBI Taxonomy" id="1340428"/>
    <lineage>
        <taxon>Eukaryota</taxon>
        <taxon>Fungi</taxon>
        <taxon>Dikarya</taxon>
        <taxon>Ascomycota</taxon>
        <taxon>Pezizomycotina</taxon>
        <taxon>Dothideomycetes</taxon>
        <taxon>Pleosporomycetidae</taxon>
        <taxon>Pleosporales</taxon>
        <taxon>Sporormiaceae</taxon>
        <taxon>Sporormia</taxon>
    </lineage>
</organism>
<gene>
    <name evidence="2" type="ORF">M011DRAFT_465040</name>
</gene>
<dbReference type="AlphaFoldDB" id="A0A6A6VL33"/>
<evidence type="ECO:0000313" key="3">
    <source>
        <dbReference type="Proteomes" id="UP000799440"/>
    </source>
</evidence>
<feature type="compositionally biased region" description="Low complexity" evidence="1">
    <location>
        <begin position="96"/>
        <end position="106"/>
    </location>
</feature>
<reference evidence="2" key="1">
    <citation type="journal article" date="2020" name="Stud. Mycol.">
        <title>101 Dothideomycetes genomes: a test case for predicting lifestyles and emergence of pathogens.</title>
        <authorList>
            <person name="Haridas S."/>
            <person name="Albert R."/>
            <person name="Binder M."/>
            <person name="Bloem J."/>
            <person name="Labutti K."/>
            <person name="Salamov A."/>
            <person name="Andreopoulos B."/>
            <person name="Baker S."/>
            <person name="Barry K."/>
            <person name="Bills G."/>
            <person name="Bluhm B."/>
            <person name="Cannon C."/>
            <person name="Castanera R."/>
            <person name="Culley D."/>
            <person name="Daum C."/>
            <person name="Ezra D."/>
            <person name="Gonzalez J."/>
            <person name="Henrissat B."/>
            <person name="Kuo A."/>
            <person name="Liang C."/>
            <person name="Lipzen A."/>
            <person name="Lutzoni F."/>
            <person name="Magnuson J."/>
            <person name="Mondo S."/>
            <person name="Nolan M."/>
            <person name="Ohm R."/>
            <person name="Pangilinan J."/>
            <person name="Park H.-J."/>
            <person name="Ramirez L."/>
            <person name="Alfaro M."/>
            <person name="Sun H."/>
            <person name="Tritt A."/>
            <person name="Yoshinaga Y."/>
            <person name="Zwiers L.-H."/>
            <person name="Turgeon B."/>
            <person name="Goodwin S."/>
            <person name="Spatafora J."/>
            <person name="Crous P."/>
            <person name="Grigoriev I."/>
        </authorList>
    </citation>
    <scope>NUCLEOTIDE SEQUENCE</scope>
    <source>
        <strain evidence="2">CBS 119925</strain>
    </source>
</reference>
<feature type="region of interest" description="Disordered" evidence="1">
    <location>
        <begin position="21"/>
        <end position="166"/>
    </location>
</feature>
<feature type="compositionally biased region" description="Low complexity" evidence="1">
    <location>
        <begin position="220"/>
        <end position="229"/>
    </location>
</feature>
<sequence length="411" mass="43798">MEEKRRVESEQIQKVLDGLAAREAAAEAEAEEQRRKHALDQERVAEDEKKASEKASSSSSTPTSSEATSEPDNGIHSVEAPAANTPDATTGTPAISTDSSASQRPTSSPPTSPSRKRKSSSSSASSRSSKRVRFTPEVEALPETRKSRLRSWVHTPAASDDDDSLATETIVRAETETVEVATKAVTVVEGNVEVKTEAQGSSVPSVEQVTVAEASDSQAVTTETSSVVSEEGEERVLEDYEEESGSEAVGEQHPQVEFDAPSPPAFPPPPESPAISSDGEPMSPPDLSDSGDQDEQEDLDPEAELTKPLPKMHGFGTSEDINTKGSQASEFNSEAGSRRSSVSYGSLFGDEDEGVECESARDTSSEGEEEPQTPGSSHERVEGKEMTGVKVQVHEVEDEVDFGGGDEEEEE</sequence>
<evidence type="ECO:0000313" key="2">
    <source>
        <dbReference type="EMBL" id="KAF2750260.1"/>
    </source>
</evidence>
<feature type="compositionally biased region" description="Basic and acidic residues" evidence="1">
    <location>
        <begin position="31"/>
        <end position="53"/>
    </location>
</feature>
<feature type="compositionally biased region" description="Basic and acidic residues" evidence="1">
    <location>
        <begin position="377"/>
        <end position="395"/>
    </location>
</feature>
<feature type="compositionally biased region" description="Polar residues" evidence="1">
    <location>
        <begin position="86"/>
        <end position="95"/>
    </location>
</feature>
<protein>
    <submittedName>
        <fullName evidence="2">Uncharacterized protein</fullName>
    </submittedName>
</protein>
<accession>A0A6A6VL33</accession>
<proteinExistence type="predicted"/>
<dbReference type="EMBL" id="MU006564">
    <property type="protein sequence ID" value="KAF2750260.1"/>
    <property type="molecule type" value="Genomic_DNA"/>
</dbReference>
<feature type="compositionally biased region" description="Pro residues" evidence="1">
    <location>
        <begin position="261"/>
        <end position="272"/>
    </location>
</feature>
<name>A0A6A6VL33_9PLEO</name>